<name>A0A841P372_9HYPH</name>
<dbReference type="InterPro" id="IPR012340">
    <property type="entry name" value="NA-bd_OB-fold"/>
</dbReference>
<proteinExistence type="predicted"/>
<accession>A0A841P372</accession>
<evidence type="ECO:0000313" key="1">
    <source>
        <dbReference type="EMBL" id="MBB6409636.1"/>
    </source>
</evidence>
<sequence>MRGTVFHYDQDQDYGYINGIDGKRYIFSRDDLSQQETLVRGTLVEFQPGDGTAHDIVAVASTTPSPSTGQPRQAVVPKTGLLRRLDCGLISGAR</sequence>
<dbReference type="Proteomes" id="UP000556329">
    <property type="component" value="Unassembled WGS sequence"/>
</dbReference>
<gene>
    <name evidence="1" type="ORF">HNQ71_002301</name>
</gene>
<organism evidence="1 2">
    <name type="scientific">Mesorhizobium sangaii</name>
    <dbReference type="NCBI Taxonomy" id="505389"/>
    <lineage>
        <taxon>Bacteria</taxon>
        <taxon>Pseudomonadati</taxon>
        <taxon>Pseudomonadota</taxon>
        <taxon>Alphaproteobacteria</taxon>
        <taxon>Hyphomicrobiales</taxon>
        <taxon>Phyllobacteriaceae</taxon>
        <taxon>Mesorhizobium</taxon>
    </lineage>
</organism>
<evidence type="ECO:0000313" key="2">
    <source>
        <dbReference type="Proteomes" id="UP000556329"/>
    </source>
</evidence>
<dbReference type="Gene3D" id="2.40.50.140">
    <property type="entry name" value="Nucleic acid-binding proteins"/>
    <property type="match status" value="1"/>
</dbReference>
<dbReference type="AlphaFoldDB" id="A0A841P372"/>
<reference evidence="1 2" key="1">
    <citation type="submission" date="2020-08" db="EMBL/GenBank/DDBJ databases">
        <title>Genomic Encyclopedia of Type Strains, Phase IV (KMG-IV): sequencing the most valuable type-strain genomes for metagenomic binning, comparative biology and taxonomic classification.</title>
        <authorList>
            <person name="Goeker M."/>
        </authorList>
    </citation>
    <scope>NUCLEOTIDE SEQUENCE [LARGE SCALE GENOMIC DNA]</scope>
    <source>
        <strain evidence="1 2">DSM 100039</strain>
    </source>
</reference>
<dbReference type="SUPFAM" id="SSF50249">
    <property type="entry name" value="Nucleic acid-binding proteins"/>
    <property type="match status" value="1"/>
</dbReference>
<dbReference type="RefSeq" id="WP_246461464.1">
    <property type="nucleotide sequence ID" value="NZ_JACHEF010000002.1"/>
</dbReference>
<comment type="caution">
    <text evidence="1">The sequence shown here is derived from an EMBL/GenBank/DDBJ whole genome shotgun (WGS) entry which is preliminary data.</text>
</comment>
<protein>
    <submittedName>
        <fullName evidence="1">Cold shock CspA family protein</fullName>
    </submittedName>
</protein>
<keyword evidence="2" id="KW-1185">Reference proteome</keyword>
<dbReference type="EMBL" id="JACHEF010000002">
    <property type="protein sequence ID" value="MBB6409636.1"/>
    <property type="molecule type" value="Genomic_DNA"/>
</dbReference>